<dbReference type="EMBL" id="UINC01166135">
    <property type="protein sequence ID" value="SVD67919.1"/>
    <property type="molecule type" value="Genomic_DNA"/>
</dbReference>
<dbReference type="AlphaFoldDB" id="A0A382XAK6"/>
<evidence type="ECO:0000313" key="1">
    <source>
        <dbReference type="EMBL" id="SVD67919.1"/>
    </source>
</evidence>
<name>A0A382XAK6_9ZZZZ</name>
<accession>A0A382XAK6</accession>
<sequence>MTHLKETEMGYWKHWWRAIKMSGALFVHAFFPDVLTDYASKELGLND</sequence>
<protein>
    <submittedName>
        <fullName evidence="1">Uncharacterized protein</fullName>
    </submittedName>
</protein>
<gene>
    <name evidence="1" type="ORF">METZ01_LOCUS420773</name>
</gene>
<reference evidence="1" key="1">
    <citation type="submission" date="2018-05" db="EMBL/GenBank/DDBJ databases">
        <authorList>
            <person name="Lanie J.A."/>
            <person name="Ng W.-L."/>
            <person name="Kazmierczak K.M."/>
            <person name="Andrzejewski T.M."/>
            <person name="Davidsen T.M."/>
            <person name="Wayne K.J."/>
            <person name="Tettelin H."/>
            <person name="Glass J.I."/>
            <person name="Rusch D."/>
            <person name="Podicherti R."/>
            <person name="Tsui H.-C.T."/>
            <person name="Winkler M.E."/>
        </authorList>
    </citation>
    <scope>NUCLEOTIDE SEQUENCE</scope>
</reference>
<proteinExistence type="predicted"/>
<organism evidence="1">
    <name type="scientific">marine metagenome</name>
    <dbReference type="NCBI Taxonomy" id="408172"/>
    <lineage>
        <taxon>unclassified sequences</taxon>
        <taxon>metagenomes</taxon>
        <taxon>ecological metagenomes</taxon>
    </lineage>
</organism>